<dbReference type="Proteomes" id="UP000597206">
    <property type="component" value="Unassembled WGS sequence"/>
</dbReference>
<keyword evidence="1" id="KW-1133">Transmembrane helix</keyword>
<keyword evidence="3" id="KW-1185">Reference proteome</keyword>
<reference evidence="2 3" key="1">
    <citation type="submission" date="2020-11" db="EMBL/GenBank/DDBJ databases">
        <title>Vibrio nitrifigilis sp. nov., a marine nitrogen-fixing bacterium isolated from the lagoon sediment of an islet inside an atoll.</title>
        <authorList>
            <person name="Wang L.-T."/>
            <person name="Shieh W.Y."/>
        </authorList>
    </citation>
    <scope>NUCLEOTIDE SEQUENCE [LARGE SCALE GENOMIC DNA]</scope>
    <source>
        <strain evidence="2 3">NFV-1</strain>
    </source>
</reference>
<name>A0ABS0GH72_9VIBR</name>
<accession>A0ABS0GH72</accession>
<keyword evidence="1" id="KW-0472">Membrane</keyword>
<dbReference type="EMBL" id="JADPMR010000003">
    <property type="protein sequence ID" value="MBF9001787.1"/>
    <property type="molecule type" value="Genomic_DNA"/>
</dbReference>
<protein>
    <submittedName>
        <fullName evidence="2">Uncharacterized protein</fullName>
    </submittedName>
</protein>
<evidence type="ECO:0000313" key="3">
    <source>
        <dbReference type="Proteomes" id="UP000597206"/>
    </source>
</evidence>
<dbReference type="RefSeq" id="WP_196123927.1">
    <property type="nucleotide sequence ID" value="NZ_JADPMR010000003.1"/>
</dbReference>
<evidence type="ECO:0000313" key="2">
    <source>
        <dbReference type="EMBL" id="MBF9001787.1"/>
    </source>
</evidence>
<gene>
    <name evidence="2" type="ORF">I1A42_14940</name>
</gene>
<sequence length="192" mass="22300">MHELALRSFVCWPWRYQMISVLACFFAIGVLSYWCLWQEPFQELDKRQHQLQLSQKALLEMQDEITTWQKSQQLKYELEVLLAQDKQSLTSPIEPKHARLASDSERSSILARMNLLAQRFELTTVSMTWMNKGKVSRLQFGVRGSYHHIGLFFQAATHELNSVIFESVIWQPTADAEILLVKGVAQVQSADR</sequence>
<keyword evidence="1" id="KW-0812">Transmembrane</keyword>
<organism evidence="2 3">
    <name type="scientific">Vibrio nitrifigilis</name>
    <dbReference type="NCBI Taxonomy" id="2789781"/>
    <lineage>
        <taxon>Bacteria</taxon>
        <taxon>Pseudomonadati</taxon>
        <taxon>Pseudomonadota</taxon>
        <taxon>Gammaproteobacteria</taxon>
        <taxon>Vibrionales</taxon>
        <taxon>Vibrionaceae</taxon>
        <taxon>Vibrio</taxon>
    </lineage>
</organism>
<feature type="transmembrane region" description="Helical" evidence="1">
    <location>
        <begin position="16"/>
        <end position="37"/>
    </location>
</feature>
<evidence type="ECO:0000256" key="1">
    <source>
        <dbReference type="SAM" id="Phobius"/>
    </source>
</evidence>
<proteinExistence type="predicted"/>
<comment type="caution">
    <text evidence="2">The sequence shown here is derived from an EMBL/GenBank/DDBJ whole genome shotgun (WGS) entry which is preliminary data.</text>
</comment>